<dbReference type="PANTHER" id="PTHR24346">
    <property type="entry name" value="MAP/MICROTUBULE AFFINITY-REGULATING KINASE"/>
    <property type="match status" value="1"/>
</dbReference>
<reference evidence="6" key="1">
    <citation type="submission" date="2016-10" db="EMBL/GenBank/DDBJ databases">
        <authorList>
            <person name="Benchimol M."/>
            <person name="Almeida L.G."/>
            <person name="Vasconcelos A.T."/>
            <person name="Perreira-Neves A."/>
            <person name="Rosa I.A."/>
            <person name="Tasca T."/>
            <person name="Bogo M.R."/>
            <person name="de Souza W."/>
        </authorList>
    </citation>
    <scope>NUCLEOTIDE SEQUENCE [LARGE SCALE GENOMIC DNA]</scope>
    <source>
        <strain evidence="6">K</strain>
    </source>
</reference>
<evidence type="ECO:0000313" key="7">
    <source>
        <dbReference type="Proteomes" id="UP000179807"/>
    </source>
</evidence>
<evidence type="ECO:0000256" key="4">
    <source>
        <dbReference type="RuleBase" id="RU000304"/>
    </source>
</evidence>
<keyword evidence="4" id="KW-0723">Serine/threonine-protein kinase</keyword>
<dbReference type="PANTHER" id="PTHR24346:SF30">
    <property type="entry name" value="MATERNAL EMBRYONIC LEUCINE ZIPPER KINASE"/>
    <property type="match status" value="1"/>
</dbReference>
<comment type="caution">
    <text evidence="6">The sequence shown here is derived from an EMBL/GenBank/DDBJ whole genome shotgun (WGS) entry which is preliminary data.</text>
</comment>
<evidence type="ECO:0000313" key="6">
    <source>
        <dbReference type="EMBL" id="OHS99198.1"/>
    </source>
</evidence>
<feature type="domain" description="Protein kinase" evidence="5">
    <location>
        <begin position="23"/>
        <end position="275"/>
    </location>
</feature>
<accession>A0A1J4JJ55</accession>
<feature type="binding site" evidence="3">
    <location>
        <position position="52"/>
    </location>
    <ligand>
        <name>ATP</name>
        <dbReference type="ChEBI" id="CHEBI:30616"/>
    </ligand>
</feature>
<evidence type="ECO:0000256" key="3">
    <source>
        <dbReference type="PROSITE-ProRule" id="PRU10141"/>
    </source>
</evidence>
<keyword evidence="6" id="KW-0418">Kinase</keyword>
<dbReference type="PROSITE" id="PS50011">
    <property type="entry name" value="PROTEIN_KINASE_DOM"/>
    <property type="match status" value="1"/>
</dbReference>
<proteinExistence type="inferred from homology"/>
<dbReference type="Proteomes" id="UP000179807">
    <property type="component" value="Unassembled WGS sequence"/>
</dbReference>
<dbReference type="Pfam" id="PF00069">
    <property type="entry name" value="Pkinase"/>
    <property type="match status" value="1"/>
</dbReference>
<protein>
    <submittedName>
        <fullName evidence="6">CAMK family protein kinase</fullName>
    </submittedName>
</protein>
<keyword evidence="6" id="KW-0808">Transferase</keyword>
<dbReference type="RefSeq" id="XP_068352335.1">
    <property type="nucleotide sequence ID" value="XM_068509644.1"/>
</dbReference>
<comment type="similarity">
    <text evidence="4">Belongs to the protein kinase superfamily.</text>
</comment>
<evidence type="ECO:0000259" key="5">
    <source>
        <dbReference type="PROSITE" id="PS50011"/>
    </source>
</evidence>
<dbReference type="VEuPathDB" id="TrichDB:TRFO_34408"/>
<dbReference type="GeneID" id="94844348"/>
<name>A0A1J4JJ55_9EUKA</name>
<dbReference type="PROSITE" id="PS00107">
    <property type="entry name" value="PROTEIN_KINASE_ATP"/>
    <property type="match status" value="1"/>
</dbReference>
<gene>
    <name evidence="6" type="ORF">TRFO_34408</name>
</gene>
<dbReference type="InterPro" id="IPR011009">
    <property type="entry name" value="Kinase-like_dom_sf"/>
</dbReference>
<evidence type="ECO:0000256" key="2">
    <source>
        <dbReference type="ARBA" id="ARBA00022840"/>
    </source>
</evidence>
<evidence type="ECO:0000256" key="1">
    <source>
        <dbReference type="ARBA" id="ARBA00022741"/>
    </source>
</evidence>
<dbReference type="InterPro" id="IPR017441">
    <property type="entry name" value="Protein_kinase_ATP_BS"/>
</dbReference>
<dbReference type="Gene3D" id="1.10.510.10">
    <property type="entry name" value="Transferase(Phosphotransferase) domain 1"/>
    <property type="match status" value="1"/>
</dbReference>
<dbReference type="OrthoDB" id="346907at2759"/>
<dbReference type="AlphaFoldDB" id="A0A1J4JJ55"/>
<dbReference type="InterPro" id="IPR000719">
    <property type="entry name" value="Prot_kinase_dom"/>
</dbReference>
<dbReference type="GO" id="GO:0004674">
    <property type="term" value="F:protein serine/threonine kinase activity"/>
    <property type="evidence" value="ECO:0007669"/>
    <property type="project" value="UniProtKB-KW"/>
</dbReference>
<dbReference type="InterPro" id="IPR008271">
    <property type="entry name" value="Ser/Thr_kinase_AS"/>
</dbReference>
<dbReference type="GO" id="GO:0035556">
    <property type="term" value="P:intracellular signal transduction"/>
    <property type="evidence" value="ECO:0007669"/>
    <property type="project" value="TreeGrafter"/>
</dbReference>
<dbReference type="FunFam" id="3.30.200.20:FF:000042">
    <property type="entry name" value="Aurora kinase A"/>
    <property type="match status" value="1"/>
</dbReference>
<dbReference type="FunFam" id="1.10.510.10:FF:000956">
    <property type="entry name" value="CAMK family protein kinase"/>
    <property type="match status" value="1"/>
</dbReference>
<dbReference type="GO" id="GO:0005737">
    <property type="term" value="C:cytoplasm"/>
    <property type="evidence" value="ECO:0007669"/>
    <property type="project" value="TreeGrafter"/>
</dbReference>
<keyword evidence="7" id="KW-1185">Reference proteome</keyword>
<dbReference type="SUPFAM" id="SSF56112">
    <property type="entry name" value="Protein kinase-like (PK-like)"/>
    <property type="match status" value="1"/>
</dbReference>
<dbReference type="SMART" id="SM00220">
    <property type="entry name" value="S_TKc"/>
    <property type="match status" value="1"/>
</dbReference>
<dbReference type="PROSITE" id="PS00108">
    <property type="entry name" value="PROTEIN_KINASE_ST"/>
    <property type="match status" value="1"/>
</dbReference>
<organism evidence="6 7">
    <name type="scientific">Tritrichomonas foetus</name>
    <dbReference type="NCBI Taxonomy" id="1144522"/>
    <lineage>
        <taxon>Eukaryota</taxon>
        <taxon>Metamonada</taxon>
        <taxon>Parabasalia</taxon>
        <taxon>Tritrichomonadida</taxon>
        <taxon>Tritrichomonadidae</taxon>
        <taxon>Tritrichomonas</taxon>
    </lineage>
</organism>
<dbReference type="EMBL" id="MLAK01001018">
    <property type="protein sequence ID" value="OHS99198.1"/>
    <property type="molecule type" value="Genomic_DNA"/>
</dbReference>
<keyword evidence="1 3" id="KW-0547">Nucleotide-binding</keyword>
<dbReference type="GO" id="GO:0005524">
    <property type="term" value="F:ATP binding"/>
    <property type="evidence" value="ECO:0007669"/>
    <property type="project" value="UniProtKB-UniRule"/>
</dbReference>
<keyword evidence="2 3" id="KW-0067">ATP-binding</keyword>
<sequence>MDYIRLTIDEENSLEIPKRFSKYTYVRSIGHGSFSAVVLVQHIQSKEFFACKVVSRELLVNEGLFERFEQEVRILQSLHHPNIVQVTDIVFTDKLILLLMENCENGELFNHIVQCGALNDEELTRIFRQITRALQYVHEKNIAHRDLKPENILLDDEMNAKLADFGLCHITSPKSLLKTPCGSPFYAPPEIINNVKYDGKKADIWSLGVVLFTMATGALPWTETNQSKLFLQIQEADIHIPSCLSPPLQQLLLMMLCKDPNARPSCEEILNMPWLAEDEDEVDMRLASRLSSSRIRSKLSKSGKCGASVKSTDDAWRATHSSNYKKPIDVRPRLLTKNATNTVSQAAVMAPIASLVRKVPPSGKRKP</sequence>
<dbReference type="CDD" id="cd14003">
    <property type="entry name" value="STKc_AMPK-like"/>
    <property type="match status" value="1"/>
</dbReference>